<keyword evidence="2" id="KW-0732">Signal</keyword>
<proteinExistence type="inferred from homology"/>
<dbReference type="PANTHER" id="PTHR12370">
    <property type="entry name" value="PHOSPHOLIPASE B-RELATED"/>
    <property type="match status" value="1"/>
</dbReference>
<evidence type="ECO:0000256" key="7">
    <source>
        <dbReference type="RuleBase" id="RU364138"/>
    </source>
</evidence>
<protein>
    <recommendedName>
        <fullName evidence="7">Phospholipase B-like</fullName>
        <ecNumber evidence="7">3.1.1.-</ecNumber>
    </recommendedName>
</protein>
<evidence type="ECO:0000256" key="2">
    <source>
        <dbReference type="ARBA" id="ARBA00022729"/>
    </source>
</evidence>
<name>A0A8C1L7K6_CYPCA</name>
<sequence length="343" mass="39480">RFDLSQGLWVRVPSGCDLCCHCALSDDRRATVYWDAVQRSVVLKEDAMEEEGDALVISMTVHLFLDGLGVLEMQAGYGQSQESDEFTYFLTGYLEGYLTASLHYSKNKIIMSGMIKYTYLQCISSLFSVMTPEALLGWQRVRAAHALACIGKQCAQIFSKHNSGTYNNQYMVVDLKRVSLGRQIEDWSLTVVEQIPGLVLYLDQSYALPIISIGYWASYNIPFHSDIYRMSGYGVMWEKYGKDFSYDLCPRVKIFRRDQRKVTNLDTLKYIMRHNGEFRFFLWKLFKTFFASNFMFLAETVNGPTTQNGLPLFSWSHFNRTAHHGIPQTYNHAAPAVWFQRSS</sequence>
<dbReference type="GO" id="GO:0004620">
    <property type="term" value="F:phospholipase activity"/>
    <property type="evidence" value="ECO:0007669"/>
    <property type="project" value="InterPro"/>
</dbReference>
<comment type="function">
    <text evidence="7">Putative phospholipase.</text>
</comment>
<evidence type="ECO:0000313" key="9">
    <source>
        <dbReference type="Proteomes" id="UP000694427"/>
    </source>
</evidence>
<reference evidence="8" key="1">
    <citation type="submission" date="2025-08" db="UniProtKB">
        <authorList>
            <consortium name="Ensembl"/>
        </authorList>
    </citation>
    <scope>IDENTIFICATION</scope>
</reference>
<evidence type="ECO:0000256" key="3">
    <source>
        <dbReference type="ARBA" id="ARBA00022801"/>
    </source>
</evidence>
<dbReference type="PANTHER" id="PTHR12370:SF1">
    <property type="entry name" value="PHOSPHOLIPASE B-LIKE 1"/>
    <property type="match status" value="1"/>
</dbReference>
<dbReference type="InterPro" id="IPR007000">
    <property type="entry name" value="PLipase_B-like"/>
</dbReference>
<keyword evidence="9" id="KW-1185">Reference proteome</keyword>
<dbReference type="Proteomes" id="UP000694427">
    <property type="component" value="Unplaced"/>
</dbReference>
<dbReference type="Gene3D" id="3.60.60.30">
    <property type="match status" value="1"/>
</dbReference>
<keyword evidence="5 7" id="KW-0443">Lipid metabolism</keyword>
<evidence type="ECO:0000256" key="4">
    <source>
        <dbReference type="ARBA" id="ARBA00022963"/>
    </source>
</evidence>
<comment type="similarity">
    <text evidence="1 7">Belongs to the phospholipase B-like family.</text>
</comment>
<evidence type="ECO:0000256" key="5">
    <source>
        <dbReference type="ARBA" id="ARBA00023098"/>
    </source>
</evidence>
<keyword evidence="4 7" id="KW-0442">Lipid degradation</keyword>
<reference evidence="8" key="2">
    <citation type="submission" date="2025-09" db="UniProtKB">
        <authorList>
            <consortium name="Ensembl"/>
        </authorList>
    </citation>
    <scope>IDENTIFICATION</scope>
</reference>
<dbReference type="GO" id="GO:0005576">
    <property type="term" value="C:extracellular region"/>
    <property type="evidence" value="ECO:0007669"/>
    <property type="project" value="TreeGrafter"/>
</dbReference>
<evidence type="ECO:0000313" key="8">
    <source>
        <dbReference type="Ensembl" id="ENSCCRP00010057845.1"/>
    </source>
</evidence>
<evidence type="ECO:0000256" key="1">
    <source>
        <dbReference type="ARBA" id="ARBA00007835"/>
    </source>
</evidence>
<keyword evidence="3 7" id="KW-0378">Hydrolase</keyword>
<organism evidence="8 9">
    <name type="scientific">Cyprinus carpio</name>
    <name type="common">Common carp</name>
    <dbReference type="NCBI Taxonomy" id="7962"/>
    <lineage>
        <taxon>Eukaryota</taxon>
        <taxon>Metazoa</taxon>
        <taxon>Chordata</taxon>
        <taxon>Craniata</taxon>
        <taxon>Vertebrata</taxon>
        <taxon>Euteleostomi</taxon>
        <taxon>Actinopterygii</taxon>
        <taxon>Neopterygii</taxon>
        <taxon>Teleostei</taxon>
        <taxon>Ostariophysi</taxon>
        <taxon>Cypriniformes</taxon>
        <taxon>Cyprinidae</taxon>
        <taxon>Cyprininae</taxon>
        <taxon>Cyprinus</taxon>
    </lineage>
</organism>
<dbReference type="Pfam" id="PF04916">
    <property type="entry name" value="Phospholip_B"/>
    <property type="match status" value="1"/>
</dbReference>
<accession>A0A8C1L7K6</accession>
<dbReference type="GO" id="GO:0009395">
    <property type="term" value="P:phospholipid catabolic process"/>
    <property type="evidence" value="ECO:0007669"/>
    <property type="project" value="TreeGrafter"/>
</dbReference>
<dbReference type="EC" id="3.1.1.-" evidence="7"/>
<evidence type="ECO:0000256" key="6">
    <source>
        <dbReference type="ARBA" id="ARBA00023180"/>
    </source>
</evidence>
<dbReference type="Ensembl" id="ENSCCRT00010063389.1">
    <property type="protein sequence ID" value="ENSCCRP00010057845.1"/>
    <property type="gene ID" value="ENSCCRG00010024461.1"/>
</dbReference>
<keyword evidence="6" id="KW-0325">Glycoprotein</keyword>
<dbReference type="Gene3D" id="2.10.70.60">
    <property type="entry name" value="Phospholipase B-like, domain 1"/>
    <property type="match status" value="1"/>
</dbReference>
<dbReference type="AlphaFoldDB" id="A0A8C1L7K6"/>
<dbReference type="InterPro" id="IPR043040">
    <property type="entry name" value="PLipase_B-like_dom1"/>
</dbReference>